<keyword evidence="2" id="KW-1185">Reference proteome</keyword>
<comment type="caution">
    <text evidence="1">The sequence shown here is derived from an EMBL/GenBank/DDBJ whole genome shotgun (WGS) entry which is preliminary data.</text>
</comment>
<dbReference type="AlphaFoldDB" id="A0AA88E1N3"/>
<reference evidence="1" key="1">
    <citation type="submission" date="2023-07" db="EMBL/GenBank/DDBJ databases">
        <title>draft genome sequence of fig (Ficus carica).</title>
        <authorList>
            <person name="Takahashi T."/>
            <person name="Nishimura K."/>
        </authorList>
    </citation>
    <scope>NUCLEOTIDE SEQUENCE</scope>
</reference>
<gene>
    <name evidence="1" type="ORF">TIFTF001_031517</name>
</gene>
<evidence type="ECO:0000313" key="2">
    <source>
        <dbReference type="Proteomes" id="UP001187192"/>
    </source>
</evidence>
<accession>A0AA88E1N3</accession>
<protein>
    <submittedName>
        <fullName evidence="1">Uncharacterized protein</fullName>
    </submittedName>
</protein>
<evidence type="ECO:0000313" key="1">
    <source>
        <dbReference type="EMBL" id="GMN62444.1"/>
    </source>
</evidence>
<name>A0AA88E1N3_FICCA</name>
<proteinExistence type="predicted"/>
<sequence length="152" mass="17067">MEDGLEEQDELLNNNLVMNHDDCNAGKFNIEEAAHDSNERSITGSIRAQSVVNRTRTQSVHVPGSDNFSGAVVFVDFTPITMRVKMSTTALLHVDEFGVSFNYLRVWRGNEAALTSLRDDDAKSKFCSPGVKWFREKIIDLTFTLGPTQKRV</sequence>
<organism evidence="1 2">
    <name type="scientific">Ficus carica</name>
    <name type="common">Common fig</name>
    <dbReference type="NCBI Taxonomy" id="3494"/>
    <lineage>
        <taxon>Eukaryota</taxon>
        <taxon>Viridiplantae</taxon>
        <taxon>Streptophyta</taxon>
        <taxon>Embryophyta</taxon>
        <taxon>Tracheophyta</taxon>
        <taxon>Spermatophyta</taxon>
        <taxon>Magnoliopsida</taxon>
        <taxon>eudicotyledons</taxon>
        <taxon>Gunneridae</taxon>
        <taxon>Pentapetalae</taxon>
        <taxon>rosids</taxon>
        <taxon>fabids</taxon>
        <taxon>Rosales</taxon>
        <taxon>Moraceae</taxon>
        <taxon>Ficeae</taxon>
        <taxon>Ficus</taxon>
    </lineage>
</organism>
<dbReference type="Proteomes" id="UP001187192">
    <property type="component" value="Unassembled WGS sequence"/>
</dbReference>
<dbReference type="EMBL" id="BTGU01000129">
    <property type="protein sequence ID" value="GMN62444.1"/>
    <property type="molecule type" value="Genomic_DNA"/>
</dbReference>